<dbReference type="SUPFAM" id="SSF54001">
    <property type="entry name" value="Cysteine proteinases"/>
    <property type="match status" value="1"/>
</dbReference>
<evidence type="ECO:0000256" key="1">
    <source>
        <dbReference type="SAM" id="SignalP"/>
    </source>
</evidence>
<dbReference type="Proteomes" id="UP001164390">
    <property type="component" value="Chromosome"/>
</dbReference>
<feature type="domain" description="Peptidase C39-like" evidence="2">
    <location>
        <begin position="45"/>
        <end position="182"/>
    </location>
</feature>
<dbReference type="KEGG" id="sgrg:L0C25_03600"/>
<feature type="signal peptide" evidence="1">
    <location>
        <begin position="1"/>
        <end position="26"/>
    </location>
</feature>
<dbReference type="Pfam" id="PF13529">
    <property type="entry name" value="Peptidase_C39_2"/>
    <property type="match status" value="1"/>
</dbReference>
<dbReference type="EMBL" id="CP094970">
    <property type="protein sequence ID" value="UYM06171.1"/>
    <property type="molecule type" value="Genomic_DNA"/>
</dbReference>
<reference evidence="3" key="1">
    <citation type="submission" date="2022-01" db="EMBL/GenBank/DDBJ databases">
        <title>Nocardioidaceae gen. sp. A5X3R13.</title>
        <authorList>
            <person name="Lopez Marin M.A."/>
            <person name="Uhlik O."/>
        </authorList>
    </citation>
    <scope>NUCLEOTIDE SEQUENCE</scope>
    <source>
        <strain evidence="3">A5X3R13</strain>
    </source>
</reference>
<dbReference type="RefSeq" id="WP_271635026.1">
    <property type="nucleotide sequence ID" value="NZ_CP094970.1"/>
</dbReference>
<sequence>MNRTTALAAALVTTAALSLATPPTQAQPPTAVTTSVQTEAEHVISFEHQWQETGYWCGPAATRVALTAAGQYPSQADLAAELPTDEGGTDHISQVTDVLNAHGAGNYVTTEMPNDPPTAEQEQKLWDDVVRTVDQDRAVVANIVAPPSNHPPGYPSDQTIYHYFAVVGYNAETSQVYIADSAGFSQGTYWLDFHQLATLVPPKGYSAIA</sequence>
<dbReference type="InterPro" id="IPR039564">
    <property type="entry name" value="Peptidase_C39-like"/>
</dbReference>
<protein>
    <submittedName>
        <fullName evidence="3">C39 family peptidase</fullName>
    </submittedName>
</protein>
<gene>
    <name evidence="3" type="ORF">L0C25_03600</name>
</gene>
<feature type="chain" id="PRO_5041397380" evidence="1">
    <location>
        <begin position="27"/>
        <end position="209"/>
    </location>
</feature>
<proteinExistence type="predicted"/>
<evidence type="ECO:0000313" key="3">
    <source>
        <dbReference type="EMBL" id="UYM06171.1"/>
    </source>
</evidence>
<name>A0AA46TJ36_9ACTN</name>
<dbReference type="Gene3D" id="3.90.70.10">
    <property type="entry name" value="Cysteine proteinases"/>
    <property type="match status" value="1"/>
</dbReference>
<keyword evidence="4" id="KW-1185">Reference proteome</keyword>
<dbReference type="AlphaFoldDB" id="A0AA46TJ36"/>
<evidence type="ECO:0000259" key="2">
    <source>
        <dbReference type="Pfam" id="PF13529"/>
    </source>
</evidence>
<dbReference type="InterPro" id="IPR038765">
    <property type="entry name" value="Papain-like_cys_pep_sf"/>
</dbReference>
<evidence type="ECO:0000313" key="4">
    <source>
        <dbReference type="Proteomes" id="UP001164390"/>
    </source>
</evidence>
<accession>A0AA46TJ36</accession>
<keyword evidence="1" id="KW-0732">Signal</keyword>
<organism evidence="3 4">
    <name type="scientific">Solicola gregarius</name>
    <dbReference type="NCBI Taxonomy" id="2908642"/>
    <lineage>
        <taxon>Bacteria</taxon>
        <taxon>Bacillati</taxon>
        <taxon>Actinomycetota</taxon>
        <taxon>Actinomycetes</taxon>
        <taxon>Propionibacteriales</taxon>
        <taxon>Nocardioidaceae</taxon>
        <taxon>Solicola</taxon>
    </lineage>
</organism>